<dbReference type="PIRSF" id="PIRSF006162">
    <property type="entry name" value="PgpA"/>
    <property type="match status" value="1"/>
</dbReference>
<proteinExistence type="predicted"/>
<gene>
    <name evidence="3" type="ORF">FNE76_03515</name>
</gene>
<organism evidence="3 4">
    <name type="scientific">Helicobacter mehlei</name>
    <dbReference type="NCBI Taxonomy" id="2316080"/>
    <lineage>
        <taxon>Bacteria</taxon>
        <taxon>Pseudomonadati</taxon>
        <taxon>Campylobacterota</taxon>
        <taxon>Epsilonproteobacteria</taxon>
        <taxon>Campylobacterales</taxon>
        <taxon>Helicobacteraceae</taxon>
        <taxon>Helicobacter</taxon>
    </lineage>
</organism>
<dbReference type="PANTHER" id="PTHR36305:SF1">
    <property type="entry name" value="PHOSPHATIDYLGLYCEROPHOSPHATASE A"/>
    <property type="match status" value="1"/>
</dbReference>
<accession>A0A553UZA4</accession>
<evidence type="ECO:0000259" key="2">
    <source>
        <dbReference type="Pfam" id="PF04608"/>
    </source>
</evidence>
<keyword evidence="4" id="KW-1185">Reference proteome</keyword>
<keyword evidence="1" id="KW-0472">Membrane</keyword>
<dbReference type="UniPathway" id="UPA00084">
    <property type="reaction ID" value="UER00504"/>
</dbReference>
<dbReference type="InterPro" id="IPR007686">
    <property type="entry name" value="YutG/PgpA"/>
</dbReference>
<dbReference type="SUPFAM" id="SSF101307">
    <property type="entry name" value="YutG-like"/>
    <property type="match status" value="1"/>
</dbReference>
<dbReference type="CDD" id="cd06971">
    <property type="entry name" value="PgpA"/>
    <property type="match status" value="1"/>
</dbReference>
<evidence type="ECO:0000313" key="3">
    <source>
        <dbReference type="EMBL" id="TSA85553.1"/>
    </source>
</evidence>
<comment type="caution">
    <text evidence="3">The sequence shown here is derived from an EMBL/GenBank/DDBJ whole genome shotgun (WGS) entry which is preliminary data.</text>
</comment>
<reference evidence="4" key="1">
    <citation type="submission" date="2019-07" db="EMBL/GenBank/DDBJ databases">
        <title>Helicobacter labacensis sp. nov., Helicobacter mehlei sp. nov. and Helicobacter vulpis sp. nov., isolated from gastric mucosa of red fox (Vulpis vulpis).</title>
        <authorList>
            <person name="Papic B."/>
        </authorList>
    </citation>
    <scope>NUCLEOTIDE SEQUENCE [LARGE SCALE GENOMIC DNA]</scope>
    <source>
        <strain evidence="4">L8b</strain>
    </source>
</reference>
<dbReference type="Pfam" id="PF04608">
    <property type="entry name" value="PgpA"/>
    <property type="match status" value="1"/>
</dbReference>
<reference evidence="3 4" key="2">
    <citation type="submission" date="2019-07" db="EMBL/GenBank/DDBJ databases">
        <title>Helicobacter labacensis sp. nov., Helicobacter mehlei sp. nov. and Helicobacter vulpis sp. nov., isolated from gastric mucosa of red fox (Vulpis vulpis).</title>
        <authorList>
            <person name="Kusar D."/>
            <person name="Gruntar I."/>
            <person name="Pate M."/>
            <person name="Zajc U."/>
            <person name="Ocepek M."/>
        </authorList>
    </citation>
    <scope>NUCLEOTIDE SEQUENCE [LARGE SCALE GENOMIC DNA]</scope>
    <source>
        <strain evidence="3 4">L8b</strain>
    </source>
</reference>
<dbReference type="PANTHER" id="PTHR36305">
    <property type="entry name" value="PHOSPHATIDYLGLYCEROPHOSPHATASE A"/>
    <property type="match status" value="1"/>
</dbReference>
<name>A0A553UZA4_9HELI</name>
<dbReference type="InterPro" id="IPR036681">
    <property type="entry name" value="PgpA-like_sf"/>
</dbReference>
<feature type="transmembrane region" description="Helical" evidence="1">
    <location>
        <begin position="36"/>
        <end position="57"/>
    </location>
</feature>
<keyword evidence="1" id="KW-1133">Transmembrane helix</keyword>
<dbReference type="AlphaFoldDB" id="A0A553UZA4"/>
<evidence type="ECO:0000256" key="1">
    <source>
        <dbReference type="SAM" id="Phobius"/>
    </source>
</evidence>
<dbReference type="EMBL" id="VKGC01000006">
    <property type="protein sequence ID" value="TSA85553.1"/>
    <property type="molecule type" value="Genomic_DNA"/>
</dbReference>
<feature type="domain" description="YutG/PgpA" evidence="2">
    <location>
        <begin position="10"/>
        <end position="146"/>
    </location>
</feature>
<keyword evidence="1" id="KW-0812">Transmembrane</keyword>
<dbReference type="GO" id="GO:0008962">
    <property type="term" value="F:phosphatidylglycerophosphatase activity"/>
    <property type="evidence" value="ECO:0007669"/>
    <property type="project" value="InterPro"/>
</dbReference>
<feature type="transmembrane region" description="Helical" evidence="1">
    <location>
        <begin position="83"/>
        <end position="104"/>
    </location>
</feature>
<dbReference type="GO" id="GO:0006655">
    <property type="term" value="P:phosphatidylglycerol biosynthetic process"/>
    <property type="evidence" value="ECO:0007669"/>
    <property type="project" value="UniProtKB-UniPathway"/>
</dbReference>
<reference evidence="3 4" key="3">
    <citation type="submission" date="2019-07" db="EMBL/GenBank/DDBJ databases">
        <authorList>
            <person name="Papic B."/>
        </authorList>
    </citation>
    <scope>NUCLEOTIDE SEQUENCE [LARGE SCALE GENOMIC DNA]</scope>
    <source>
        <strain evidence="3 4">L8b</strain>
    </source>
</reference>
<feature type="transmembrane region" description="Helical" evidence="1">
    <location>
        <begin position="133"/>
        <end position="153"/>
    </location>
</feature>
<dbReference type="RefSeq" id="WP_120947571.1">
    <property type="nucleotide sequence ID" value="NZ_QXQS01000002.1"/>
</dbReference>
<evidence type="ECO:0000313" key="4">
    <source>
        <dbReference type="Proteomes" id="UP000319322"/>
    </source>
</evidence>
<sequence length="154" mass="16627">MRFFSRECFLTLFFSGKVSKGPGTAGSAVALVLGLPILYVSANTLFLCAILIGLIAIKQIDIYEAQTNTHDDKEIVIDELVGMWMAMAIAGWSWVGIIASFIFFRLFDILKPSIIGKIDRDVKGGLGVVGDDALAGILGGLCALILTHLVKVFF</sequence>
<protein>
    <submittedName>
        <fullName evidence="3">Phosphatidylglycerophosphatase A</fullName>
    </submittedName>
</protein>
<dbReference type="InterPro" id="IPR026037">
    <property type="entry name" value="PgpA"/>
</dbReference>
<dbReference type="Proteomes" id="UP000319322">
    <property type="component" value="Unassembled WGS sequence"/>
</dbReference>
<dbReference type="Gene3D" id="1.10.3760.10">
    <property type="entry name" value="PgpA-like"/>
    <property type="match status" value="1"/>
</dbReference>